<protein>
    <submittedName>
        <fullName evidence="3">Transcriptional regulator</fullName>
    </submittedName>
</protein>
<dbReference type="SUPFAM" id="SSF47413">
    <property type="entry name" value="lambda repressor-like DNA-binding domains"/>
    <property type="match status" value="1"/>
</dbReference>
<organism evidence="3 4">
    <name type="scientific">Enterococcus ureilyticus</name>
    <dbReference type="NCBI Taxonomy" id="1131292"/>
    <lineage>
        <taxon>Bacteria</taxon>
        <taxon>Bacillati</taxon>
        <taxon>Bacillota</taxon>
        <taxon>Bacilli</taxon>
        <taxon>Lactobacillales</taxon>
        <taxon>Enterococcaceae</taxon>
        <taxon>Enterococcus</taxon>
    </lineage>
</organism>
<dbReference type="Gene3D" id="1.10.260.40">
    <property type="entry name" value="lambda repressor-like DNA-binding domains"/>
    <property type="match status" value="1"/>
</dbReference>
<dbReference type="RefSeq" id="WP_069640366.1">
    <property type="nucleotide sequence ID" value="NZ_JAFBEZ010000009.1"/>
</dbReference>
<dbReference type="InterPro" id="IPR001387">
    <property type="entry name" value="Cro/C1-type_HTH"/>
</dbReference>
<dbReference type="PANTHER" id="PTHR46558">
    <property type="entry name" value="TRACRIPTIONAL REGULATORY PROTEIN-RELATED-RELATED"/>
    <property type="match status" value="1"/>
</dbReference>
<keyword evidence="4" id="KW-1185">Reference proteome</keyword>
<evidence type="ECO:0000259" key="2">
    <source>
        <dbReference type="PROSITE" id="PS50943"/>
    </source>
</evidence>
<name>A0A1E5HBE2_9ENTE</name>
<dbReference type="InterPro" id="IPR010982">
    <property type="entry name" value="Lambda_DNA-bd_dom_sf"/>
</dbReference>
<reference evidence="4" key="1">
    <citation type="submission" date="2016-09" db="EMBL/GenBank/DDBJ databases">
        <authorList>
            <person name="Gulvik C.A."/>
        </authorList>
    </citation>
    <scope>NUCLEOTIDE SEQUENCE [LARGE SCALE GENOMIC DNA]</scope>
    <source>
        <strain evidence="4">LMG 26676</strain>
    </source>
</reference>
<dbReference type="PANTHER" id="PTHR46558:SF3">
    <property type="entry name" value="TRANSCRIPTIONAL REGULATOR"/>
    <property type="match status" value="1"/>
</dbReference>
<dbReference type="OrthoDB" id="6386941at2"/>
<dbReference type="PROSITE" id="PS50943">
    <property type="entry name" value="HTH_CROC1"/>
    <property type="match status" value="1"/>
</dbReference>
<dbReference type="Pfam" id="PF01381">
    <property type="entry name" value="HTH_3"/>
    <property type="match status" value="1"/>
</dbReference>
<comment type="caution">
    <text evidence="3">The sequence shown here is derived from an EMBL/GenBank/DDBJ whole genome shotgun (WGS) entry which is preliminary data.</text>
</comment>
<dbReference type="SMART" id="SM00530">
    <property type="entry name" value="HTH_XRE"/>
    <property type="match status" value="1"/>
</dbReference>
<evidence type="ECO:0000256" key="1">
    <source>
        <dbReference type="ARBA" id="ARBA00023125"/>
    </source>
</evidence>
<dbReference type="EMBL" id="MIKC01000023">
    <property type="protein sequence ID" value="OEG22257.1"/>
    <property type="molecule type" value="Genomic_DNA"/>
</dbReference>
<dbReference type="CDD" id="cd00093">
    <property type="entry name" value="HTH_XRE"/>
    <property type="match status" value="1"/>
</dbReference>
<dbReference type="GO" id="GO:0003677">
    <property type="term" value="F:DNA binding"/>
    <property type="evidence" value="ECO:0007669"/>
    <property type="project" value="UniProtKB-KW"/>
</dbReference>
<dbReference type="AlphaFoldDB" id="A0A1E5HBE2"/>
<evidence type="ECO:0000313" key="3">
    <source>
        <dbReference type="EMBL" id="OEG22257.1"/>
    </source>
</evidence>
<dbReference type="Proteomes" id="UP000094469">
    <property type="component" value="Unassembled WGS sequence"/>
</dbReference>
<keyword evidence="1" id="KW-0238">DNA-binding</keyword>
<evidence type="ECO:0000313" key="4">
    <source>
        <dbReference type="Proteomes" id="UP000094469"/>
    </source>
</evidence>
<proteinExistence type="predicted"/>
<accession>A0A1E5HBE2</accession>
<sequence>MKKTIKNKNNLQETRTSQELTQEELANKVNVSIQTIQSIEKGKYKPSDSLALNIATSLGKKVTDIFNEN</sequence>
<gene>
    <name evidence="3" type="ORF">BCR24_03760</name>
</gene>
<feature type="domain" description="HTH cro/C1-type" evidence="2">
    <location>
        <begin position="11"/>
        <end position="65"/>
    </location>
</feature>
<dbReference type="STRING" id="1131292.BCR24_03760"/>